<dbReference type="AlphaFoldDB" id="A0A0J7N9R6"/>
<organism evidence="2 3">
    <name type="scientific">Lasius niger</name>
    <name type="common">Black garden ant</name>
    <dbReference type="NCBI Taxonomy" id="67767"/>
    <lineage>
        <taxon>Eukaryota</taxon>
        <taxon>Metazoa</taxon>
        <taxon>Ecdysozoa</taxon>
        <taxon>Arthropoda</taxon>
        <taxon>Hexapoda</taxon>
        <taxon>Insecta</taxon>
        <taxon>Pterygota</taxon>
        <taxon>Neoptera</taxon>
        <taxon>Endopterygota</taxon>
        <taxon>Hymenoptera</taxon>
        <taxon>Apocrita</taxon>
        <taxon>Aculeata</taxon>
        <taxon>Formicoidea</taxon>
        <taxon>Formicidae</taxon>
        <taxon>Formicinae</taxon>
        <taxon>Lasius</taxon>
        <taxon>Lasius</taxon>
    </lineage>
</organism>
<dbReference type="EMBL" id="LBMM01007800">
    <property type="protein sequence ID" value="KMQ89415.1"/>
    <property type="molecule type" value="Genomic_DNA"/>
</dbReference>
<dbReference type="PaxDb" id="67767-A0A0J7N9R6"/>
<keyword evidence="2" id="KW-0378">Hydrolase</keyword>
<dbReference type="OrthoDB" id="7545861at2759"/>
<evidence type="ECO:0000313" key="2">
    <source>
        <dbReference type="EMBL" id="KMQ89415.1"/>
    </source>
</evidence>
<proteinExistence type="predicted"/>
<reference evidence="2 3" key="1">
    <citation type="submission" date="2015-04" db="EMBL/GenBank/DDBJ databases">
        <title>Lasius niger genome sequencing.</title>
        <authorList>
            <person name="Konorov E.A."/>
            <person name="Nikitin M.A."/>
            <person name="Kirill M.V."/>
            <person name="Chang P."/>
        </authorList>
    </citation>
    <scope>NUCLEOTIDE SEQUENCE [LARGE SCALE GENOMIC DNA]</scope>
    <source>
        <tissue evidence="2">Whole</tissue>
    </source>
</reference>
<feature type="region of interest" description="Disordered" evidence="1">
    <location>
        <begin position="49"/>
        <end position="69"/>
    </location>
</feature>
<evidence type="ECO:0000256" key="1">
    <source>
        <dbReference type="SAM" id="MobiDB-lite"/>
    </source>
</evidence>
<dbReference type="PANTHER" id="PTHR47326">
    <property type="entry name" value="TRANSPOSABLE ELEMENT TC3 TRANSPOSASE-LIKE PROTEIN"/>
    <property type="match status" value="1"/>
</dbReference>
<dbReference type="Proteomes" id="UP000036403">
    <property type="component" value="Unassembled WGS sequence"/>
</dbReference>
<comment type="caution">
    <text evidence="2">The sequence shown here is derived from an EMBL/GenBank/DDBJ whole genome shotgun (WGS) entry which is preliminary data.</text>
</comment>
<evidence type="ECO:0000313" key="3">
    <source>
        <dbReference type="Proteomes" id="UP000036403"/>
    </source>
</evidence>
<name>A0A0J7N9R6_LASNI</name>
<accession>A0A0J7N9R6</accession>
<protein>
    <submittedName>
        <fullName evidence="2">Inosine-uridine preferring nucleoside hydrolase-like protein</fullName>
    </submittedName>
</protein>
<dbReference type="PANTHER" id="PTHR47326:SF1">
    <property type="entry name" value="HTH PSQ-TYPE DOMAIN-CONTAINING PROTEIN"/>
    <property type="match status" value="1"/>
</dbReference>
<keyword evidence="3" id="KW-1185">Reference proteome</keyword>
<sequence length="139" mass="16716">MSNYPPIKVVDILLILAECHRNYRRAAHVYAQRFSDRRYPANWQIRKIKRRSRRNPTNQEYHQKQRNRLQNNNDLKVLAVLGMAHINPHISTRQAEPQLGFPRATIHQILQSVRYRPYHITLVQELNKGDHRMRAQFCR</sequence>
<dbReference type="GO" id="GO:0016787">
    <property type="term" value="F:hydrolase activity"/>
    <property type="evidence" value="ECO:0007669"/>
    <property type="project" value="UniProtKB-KW"/>
</dbReference>
<gene>
    <name evidence="2" type="ORF">RF55_10963</name>
</gene>